<evidence type="ECO:0000313" key="1">
    <source>
        <dbReference type="EMBL" id="GFP34102.1"/>
    </source>
</evidence>
<evidence type="ECO:0000313" key="2">
    <source>
        <dbReference type="Proteomes" id="UP000568877"/>
    </source>
</evidence>
<dbReference type="AlphaFoldDB" id="A0A6V8PN82"/>
<reference evidence="1 2" key="1">
    <citation type="journal article" date="2020" name="Front. Microbiol.">
        <title>Single-cell genomics of novel Actinobacteria with the Wood-Ljungdahl pathway discovered in a serpentinizing system.</title>
        <authorList>
            <person name="Merino N."/>
            <person name="Kawai M."/>
            <person name="Boyd E.S."/>
            <person name="Colman D.R."/>
            <person name="McGlynn S.E."/>
            <person name="Nealson K.H."/>
            <person name="Kurokawa K."/>
            <person name="Hongoh Y."/>
        </authorList>
    </citation>
    <scope>NUCLEOTIDE SEQUENCE [LARGE SCALE GENOMIC DNA]</scope>
    <source>
        <strain evidence="1 2">S42</strain>
    </source>
</reference>
<accession>A0A6V8PN82</accession>
<organism evidence="1 2">
    <name type="scientific">Candidatus Hakubella thermalkaliphila</name>
    <dbReference type="NCBI Taxonomy" id="2754717"/>
    <lineage>
        <taxon>Bacteria</taxon>
        <taxon>Bacillati</taxon>
        <taxon>Actinomycetota</taxon>
        <taxon>Actinomycetota incertae sedis</taxon>
        <taxon>Candidatus Hakubellales</taxon>
        <taxon>Candidatus Hakubellaceae</taxon>
        <taxon>Candidatus Hakubella</taxon>
    </lineage>
</organism>
<gene>
    <name evidence="1" type="ORF">HKBW3S42_02442</name>
</gene>
<proteinExistence type="predicted"/>
<comment type="caution">
    <text evidence="1">The sequence shown here is derived from an EMBL/GenBank/DDBJ whole genome shotgun (WGS) entry which is preliminary data.</text>
</comment>
<sequence>NKTKRHNKRGKLTPNIQTMRKELETYFDTPEGREALARAPRCMLATVDGNDEVMLHETTKTLAIQLLLAEFGSEG</sequence>
<feature type="non-terminal residue" evidence="1">
    <location>
        <position position="1"/>
    </location>
</feature>
<dbReference type="Proteomes" id="UP000568877">
    <property type="component" value="Unassembled WGS sequence"/>
</dbReference>
<name>A0A6V8PN82_9ACTN</name>
<dbReference type="EMBL" id="BLSA01000948">
    <property type="protein sequence ID" value="GFP34102.1"/>
    <property type="molecule type" value="Genomic_DNA"/>
</dbReference>
<protein>
    <submittedName>
        <fullName evidence="1">Uncharacterized protein</fullName>
    </submittedName>
</protein>